<dbReference type="PRINTS" id="PR01806">
    <property type="entry name" value="VIRFACTRMVIN"/>
</dbReference>
<feature type="transmembrane region" description="Helical" evidence="8">
    <location>
        <begin position="40"/>
        <end position="65"/>
    </location>
</feature>
<dbReference type="GO" id="GO:0005886">
    <property type="term" value="C:plasma membrane"/>
    <property type="evidence" value="ECO:0007669"/>
    <property type="project" value="UniProtKB-SubCell"/>
</dbReference>
<dbReference type="GO" id="GO:0008360">
    <property type="term" value="P:regulation of cell shape"/>
    <property type="evidence" value="ECO:0007669"/>
    <property type="project" value="UniProtKB-KW"/>
</dbReference>
<feature type="transmembrane region" description="Helical" evidence="8">
    <location>
        <begin position="302"/>
        <end position="322"/>
    </location>
</feature>
<sequence length="491" mass="53468">MKFLHASMLVAIFMLLGRLTGFLREIVIAQIGGVSQQSDFMIVLLTFPDMMINLLMAGGLLAALVPSFRSLSRKVSFALFLRVFLVIGLIFGALALMISLFSSVVLSIVAPGWSEELIAQSTPLFRITLIALPVTALSGVVVAFLDSKERFAFGGMGTLIFNSSVISAIFIFSSFSPAIAVVIGILGGAMLRLAVQLGASRRFWELPNFTETYDRSGLLRRFAGSFGFFSILALLPPLARAYASLIEPGALSMFNYAYKLMELPMAIIVTAIVTVLLPRLSGFVRDGQQDHASRNLGMALRAVYILLLGVAIPTVFQAEFVVRTVFFGALFSTEQFRELGEIVSLGFVGVPFQGLVLLYGTAFVSYDRTAPLVLVSAVIVATMAGTGLFFQSIWGIKGLMLGYILAQITGAIILSIWLISITSARPFISALDRPLFSIILPGAVCLALSWIFRWLDFWGLPSLLLSSGAFFAIHIWADPYLFNSLINRKKT</sequence>
<evidence type="ECO:0000256" key="4">
    <source>
        <dbReference type="ARBA" id="ARBA00022960"/>
    </source>
</evidence>
<keyword evidence="3 8" id="KW-0812">Transmembrane</keyword>
<keyword evidence="5" id="KW-0573">Peptidoglycan synthesis</keyword>
<feature type="transmembrane region" description="Helical" evidence="8">
    <location>
        <begin position="178"/>
        <end position="195"/>
    </location>
</feature>
<evidence type="ECO:0000256" key="2">
    <source>
        <dbReference type="ARBA" id="ARBA00022475"/>
    </source>
</evidence>
<feature type="transmembrane region" description="Helical" evidence="8">
    <location>
        <begin position="124"/>
        <end position="145"/>
    </location>
</feature>
<evidence type="ECO:0000256" key="5">
    <source>
        <dbReference type="ARBA" id="ARBA00022984"/>
    </source>
</evidence>
<dbReference type="InterPro" id="IPR051050">
    <property type="entry name" value="Lipid_II_flippase_MurJ/MviN"/>
</dbReference>
<dbReference type="GO" id="GO:0009252">
    <property type="term" value="P:peptidoglycan biosynthetic process"/>
    <property type="evidence" value="ECO:0007669"/>
    <property type="project" value="UniProtKB-KW"/>
</dbReference>
<gene>
    <name evidence="9" type="ORF">LCGC14_1015090</name>
</gene>
<evidence type="ECO:0000256" key="3">
    <source>
        <dbReference type="ARBA" id="ARBA00022692"/>
    </source>
</evidence>
<reference evidence="9" key="1">
    <citation type="journal article" date="2015" name="Nature">
        <title>Complex archaea that bridge the gap between prokaryotes and eukaryotes.</title>
        <authorList>
            <person name="Spang A."/>
            <person name="Saw J.H."/>
            <person name="Jorgensen S.L."/>
            <person name="Zaremba-Niedzwiedzka K."/>
            <person name="Martijn J."/>
            <person name="Lind A.E."/>
            <person name="van Eijk R."/>
            <person name="Schleper C."/>
            <person name="Guy L."/>
            <person name="Ettema T.J."/>
        </authorList>
    </citation>
    <scope>NUCLEOTIDE SEQUENCE</scope>
</reference>
<evidence type="ECO:0000313" key="9">
    <source>
        <dbReference type="EMBL" id="KKN12575.1"/>
    </source>
</evidence>
<accession>A0A0F9MZ21</accession>
<feature type="transmembrane region" description="Helical" evidence="8">
    <location>
        <begin position="458"/>
        <end position="482"/>
    </location>
</feature>
<keyword evidence="4" id="KW-0133">Cell shape</keyword>
<keyword evidence="2" id="KW-1003">Cell membrane</keyword>
<dbReference type="PANTHER" id="PTHR47019:SF1">
    <property type="entry name" value="LIPID II FLIPPASE MURJ"/>
    <property type="match status" value="1"/>
</dbReference>
<organism evidence="9">
    <name type="scientific">marine sediment metagenome</name>
    <dbReference type="NCBI Taxonomy" id="412755"/>
    <lineage>
        <taxon>unclassified sequences</taxon>
        <taxon>metagenomes</taxon>
        <taxon>ecological metagenomes</taxon>
    </lineage>
</organism>
<feature type="transmembrane region" description="Helical" evidence="8">
    <location>
        <begin position="77"/>
        <end position="104"/>
    </location>
</feature>
<protein>
    <submittedName>
        <fullName evidence="9">Uncharacterized protein</fullName>
    </submittedName>
</protein>
<keyword evidence="6 8" id="KW-1133">Transmembrane helix</keyword>
<proteinExistence type="predicted"/>
<dbReference type="InterPro" id="IPR004268">
    <property type="entry name" value="MurJ"/>
</dbReference>
<feature type="transmembrane region" description="Helical" evidence="8">
    <location>
        <begin position="400"/>
        <end position="422"/>
    </location>
</feature>
<comment type="subcellular location">
    <subcellularLocation>
        <location evidence="1">Cell membrane</location>
        <topology evidence="1">Multi-pass membrane protein</topology>
    </subcellularLocation>
</comment>
<name>A0A0F9MZ21_9ZZZZ</name>
<dbReference type="GO" id="GO:0015648">
    <property type="term" value="F:lipid-linked peptidoglycan transporter activity"/>
    <property type="evidence" value="ECO:0007669"/>
    <property type="project" value="TreeGrafter"/>
</dbReference>
<comment type="caution">
    <text evidence="9">The sequence shown here is derived from an EMBL/GenBank/DDBJ whole genome shotgun (WGS) entry which is preliminary data.</text>
</comment>
<evidence type="ECO:0000256" key="8">
    <source>
        <dbReference type="SAM" id="Phobius"/>
    </source>
</evidence>
<dbReference type="AlphaFoldDB" id="A0A0F9MZ21"/>
<feature type="transmembrane region" description="Helical" evidence="8">
    <location>
        <begin position="263"/>
        <end position="281"/>
    </location>
</feature>
<feature type="transmembrane region" description="Helical" evidence="8">
    <location>
        <begin position="372"/>
        <end position="394"/>
    </location>
</feature>
<evidence type="ECO:0000256" key="7">
    <source>
        <dbReference type="ARBA" id="ARBA00023136"/>
    </source>
</evidence>
<dbReference type="EMBL" id="LAZR01004018">
    <property type="protein sequence ID" value="KKN12575.1"/>
    <property type="molecule type" value="Genomic_DNA"/>
</dbReference>
<feature type="transmembrane region" description="Helical" evidence="8">
    <location>
        <begin position="222"/>
        <end position="243"/>
    </location>
</feature>
<feature type="transmembrane region" description="Helical" evidence="8">
    <location>
        <begin position="342"/>
        <end position="360"/>
    </location>
</feature>
<keyword evidence="7 8" id="KW-0472">Membrane</keyword>
<dbReference type="PANTHER" id="PTHR47019">
    <property type="entry name" value="LIPID II FLIPPASE MURJ"/>
    <property type="match status" value="1"/>
</dbReference>
<dbReference type="Pfam" id="PF03023">
    <property type="entry name" value="MurJ"/>
    <property type="match status" value="1"/>
</dbReference>
<feature type="transmembrane region" description="Helical" evidence="8">
    <location>
        <begin position="434"/>
        <end position="452"/>
    </location>
</feature>
<feature type="transmembrane region" description="Helical" evidence="8">
    <location>
        <begin position="152"/>
        <end position="172"/>
    </location>
</feature>
<evidence type="ECO:0000256" key="1">
    <source>
        <dbReference type="ARBA" id="ARBA00004651"/>
    </source>
</evidence>
<evidence type="ECO:0000256" key="6">
    <source>
        <dbReference type="ARBA" id="ARBA00022989"/>
    </source>
</evidence>
<dbReference type="GO" id="GO:0034204">
    <property type="term" value="P:lipid translocation"/>
    <property type="evidence" value="ECO:0007669"/>
    <property type="project" value="TreeGrafter"/>
</dbReference>